<feature type="repeat" description="TPR" evidence="3">
    <location>
        <begin position="56"/>
        <end position="89"/>
    </location>
</feature>
<feature type="repeat" description="TPR" evidence="3">
    <location>
        <begin position="126"/>
        <end position="159"/>
    </location>
</feature>
<dbReference type="SUPFAM" id="SSF48452">
    <property type="entry name" value="TPR-like"/>
    <property type="match status" value="1"/>
</dbReference>
<dbReference type="PANTHER" id="PTHR44858">
    <property type="entry name" value="TETRATRICOPEPTIDE REPEAT PROTEIN 6"/>
    <property type="match status" value="1"/>
</dbReference>
<dbReference type="Pfam" id="PF13414">
    <property type="entry name" value="TPR_11"/>
    <property type="match status" value="1"/>
</dbReference>
<reference evidence="4" key="1">
    <citation type="submission" date="2021-01" db="EMBL/GenBank/DDBJ databases">
        <title>Genome sequence of strain Noviherbaspirillum sp. DKR-6.</title>
        <authorList>
            <person name="Chaudhary D.K."/>
        </authorList>
    </citation>
    <scope>NUCLEOTIDE SEQUENCE</scope>
    <source>
        <strain evidence="4">DKR-6</strain>
    </source>
</reference>
<feature type="repeat" description="TPR" evidence="3">
    <location>
        <begin position="22"/>
        <end position="55"/>
    </location>
</feature>
<sequence length="240" mass="26768">MPQAPQQDVPTSSDRTDAQKRAQIRLQLAVGYFEAGQIATALDEVKQAIQIDPTLADAHSMRALIYMDMGETALAEESFKRAMQLAPNNPDFSNNYGWFLCQNGRVRESISYFEAASRNRSYASPAKALNNAGVCSLKLGDAVAAERYFNEAFKSNPGNLDTSLNLARLYYGRGDFQRARFYIGRVTRSDNPGAAALWMAIRVERKLGDRDAEAGLVTELRRRYPDSREYAALSRGAYDE</sequence>
<dbReference type="Pfam" id="PF14559">
    <property type="entry name" value="TPR_19"/>
    <property type="match status" value="1"/>
</dbReference>
<dbReference type="Pfam" id="PF13431">
    <property type="entry name" value="TPR_17"/>
    <property type="match status" value="1"/>
</dbReference>
<dbReference type="PROSITE" id="PS50005">
    <property type="entry name" value="TPR"/>
    <property type="match status" value="3"/>
</dbReference>
<dbReference type="Gene3D" id="1.25.40.10">
    <property type="entry name" value="Tetratricopeptide repeat domain"/>
    <property type="match status" value="1"/>
</dbReference>
<dbReference type="PANTHER" id="PTHR44858:SF1">
    <property type="entry name" value="UDP-N-ACETYLGLUCOSAMINE--PEPTIDE N-ACETYLGLUCOSAMINYLTRANSFERASE SPINDLY-RELATED"/>
    <property type="match status" value="1"/>
</dbReference>
<dbReference type="NCBIfam" id="TIGR02521">
    <property type="entry name" value="type_IV_pilW"/>
    <property type="match status" value="1"/>
</dbReference>
<dbReference type="InterPro" id="IPR013360">
    <property type="entry name" value="Pilus_4_PilW"/>
</dbReference>
<keyword evidence="1" id="KW-0677">Repeat</keyword>
<evidence type="ECO:0000313" key="4">
    <source>
        <dbReference type="EMBL" id="MBK4734456.1"/>
    </source>
</evidence>
<dbReference type="InterPro" id="IPR011990">
    <property type="entry name" value="TPR-like_helical_dom_sf"/>
</dbReference>
<comment type="caution">
    <text evidence="4">The sequence shown here is derived from an EMBL/GenBank/DDBJ whole genome shotgun (WGS) entry which is preliminary data.</text>
</comment>
<gene>
    <name evidence="4" type="primary">pilW</name>
    <name evidence="4" type="ORF">JJB74_07560</name>
</gene>
<evidence type="ECO:0000313" key="5">
    <source>
        <dbReference type="Proteomes" id="UP000622890"/>
    </source>
</evidence>
<dbReference type="AlphaFoldDB" id="A0A934W0T3"/>
<dbReference type="InterPro" id="IPR050498">
    <property type="entry name" value="Ycf3"/>
</dbReference>
<dbReference type="InterPro" id="IPR019734">
    <property type="entry name" value="TPR_rpt"/>
</dbReference>
<name>A0A934W0T3_9BURK</name>
<evidence type="ECO:0000256" key="2">
    <source>
        <dbReference type="ARBA" id="ARBA00022803"/>
    </source>
</evidence>
<dbReference type="SMART" id="SM00028">
    <property type="entry name" value="TPR"/>
    <property type="match status" value="4"/>
</dbReference>
<dbReference type="Proteomes" id="UP000622890">
    <property type="component" value="Unassembled WGS sequence"/>
</dbReference>
<keyword evidence="5" id="KW-1185">Reference proteome</keyword>
<evidence type="ECO:0000256" key="1">
    <source>
        <dbReference type="ARBA" id="ARBA00022737"/>
    </source>
</evidence>
<keyword evidence="2 3" id="KW-0802">TPR repeat</keyword>
<accession>A0A934W0T3</accession>
<organism evidence="4 5">
    <name type="scientific">Noviherbaspirillum pedocola</name>
    <dbReference type="NCBI Taxonomy" id="2801341"/>
    <lineage>
        <taxon>Bacteria</taxon>
        <taxon>Pseudomonadati</taxon>
        <taxon>Pseudomonadota</taxon>
        <taxon>Betaproteobacteria</taxon>
        <taxon>Burkholderiales</taxon>
        <taxon>Oxalobacteraceae</taxon>
        <taxon>Noviherbaspirillum</taxon>
    </lineage>
</organism>
<proteinExistence type="predicted"/>
<protein>
    <submittedName>
        <fullName evidence="4">Type IV pilus biogenesis/stability protein PilW</fullName>
    </submittedName>
</protein>
<evidence type="ECO:0000256" key="3">
    <source>
        <dbReference type="PROSITE-ProRule" id="PRU00339"/>
    </source>
</evidence>
<dbReference type="EMBL" id="JAEPBG010000002">
    <property type="protein sequence ID" value="MBK4734456.1"/>
    <property type="molecule type" value="Genomic_DNA"/>
</dbReference>